<dbReference type="EMBL" id="CP022203">
    <property type="protein sequence ID" value="ATB50445.1"/>
    <property type="molecule type" value="Genomic_DNA"/>
</dbReference>
<feature type="domain" description="Fatty acid hydroxylase" evidence="3">
    <location>
        <begin position="6"/>
        <end position="147"/>
    </location>
</feature>
<organism evidence="4 5">
    <name type="scientific">Corallococcus macrosporus DSM 14697</name>
    <dbReference type="NCBI Taxonomy" id="1189310"/>
    <lineage>
        <taxon>Bacteria</taxon>
        <taxon>Pseudomonadati</taxon>
        <taxon>Myxococcota</taxon>
        <taxon>Myxococcia</taxon>
        <taxon>Myxococcales</taxon>
        <taxon>Cystobacterineae</taxon>
        <taxon>Myxococcaceae</taxon>
        <taxon>Corallococcus</taxon>
    </lineage>
</organism>
<evidence type="ECO:0000256" key="1">
    <source>
        <dbReference type="SAM" id="MobiDB-lite"/>
    </source>
</evidence>
<dbReference type="Proteomes" id="UP000217343">
    <property type="component" value="Chromosome"/>
</dbReference>
<dbReference type="InterPro" id="IPR006694">
    <property type="entry name" value="Fatty_acid_hydroxylase"/>
</dbReference>
<dbReference type="OrthoDB" id="5381364at2"/>
<dbReference type="GO" id="GO:0016491">
    <property type="term" value="F:oxidoreductase activity"/>
    <property type="evidence" value="ECO:0007669"/>
    <property type="project" value="InterPro"/>
</dbReference>
<dbReference type="GO" id="GO:0005506">
    <property type="term" value="F:iron ion binding"/>
    <property type="evidence" value="ECO:0007669"/>
    <property type="project" value="InterPro"/>
</dbReference>
<protein>
    <recommendedName>
        <fullName evidence="3">Fatty acid hydroxylase domain-containing protein</fullName>
    </recommendedName>
</protein>
<accession>A0A250K307</accession>
<dbReference type="Pfam" id="PF04116">
    <property type="entry name" value="FA_hydroxylase"/>
    <property type="match status" value="1"/>
</dbReference>
<keyword evidence="2" id="KW-0472">Membrane</keyword>
<dbReference type="KEGG" id="mmas:MYMAC_006101"/>
<feature type="transmembrane region" description="Helical" evidence="2">
    <location>
        <begin position="82"/>
        <end position="103"/>
    </location>
</feature>
<evidence type="ECO:0000313" key="4">
    <source>
        <dbReference type="EMBL" id="ATB50445.1"/>
    </source>
</evidence>
<evidence type="ECO:0000256" key="2">
    <source>
        <dbReference type="SAM" id="Phobius"/>
    </source>
</evidence>
<evidence type="ECO:0000313" key="5">
    <source>
        <dbReference type="Proteomes" id="UP000217343"/>
    </source>
</evidence>
<dbReference type="AlphaFoldDB" id="A0A250K307"/>
<dbReference type="GO" id="GO:0008610">
    <property type="term" value="P:lipid biosynthetic process"/>
    <property type="evidence" value="ECO:0007669"/>
    <property type="project" value="InterPro"/>
</dbReference>
<evidence type="ECO:0000259" key="3">
    <source>
        <dbReference type="Pfam" id="PF04116"/>
    </source>
</evidence>
<sequence>MIGIPLGWVYSNFGEWVLHRSVLHGLGKNRKSFWSFHWHEHHQKSRRNEMVDDQYMRSLWTWSAQTKELVGLAALALAHAPLLPVAPFFVGTVWACAANYYFVHRRAHLDPKWAREHLPWHYDHHMGRDQNANWCVTHPFFDLVMGTRREFLNVQPPASGKPAPVPVEARKPAAASGHRSPRLRPQNTRSK</sequence>
<reference evidence="4 5" key="1">
    <citation type="submission" date="2017-06" db="EMBL/GenBank/DDBJ databases">
        <title>Sequencing and comparative analysis of myxobacterial genomes.</title>
        <authorList>
            <person name="Rupp O."/>
            <person name="Goesmann A."/>
            <person name="Sogaard-Andersen L."/>
        </authorList>
    </citation>
    <scope>NUCLEOTIDE SEQUENCE [LARGE SCALE GENOMIC DNA]</scope>
    <source>
        <strain evidence="4 5">DSM 14697</strain>
    </source>
</reference>
<keyword evidence="5" id="KW-1185">Reference proteome</keyword>
<keyword evidence="2" id="KW-1133">Transmembrane helix</keyword>
<proteinExistence type="predicted"/>
<keyword evidence="2" id="KW-0812">Transmembrane</keyword>
<gene>
    <name evidence="4" type="ORF">MYMAC_006101</name>
</gene>
<feature type="region of interest" description="Disordered" evidence="1">
    <location>
        <begin position="154"/>
        <end position="191"/>
    </location>
</feature>
<name>A0A250K307_9BACT</name>
<dbReference type="RefSeq" id="WP_095960652.1">
    <property type="nucleotide sequence ID" value="NZ_CP022203.1"/>
</dbReference>